<dbReference type="PANTHER" id="PTHR46558:SF11">
    <property type="entry name" value="HTH-TYPE TRANSCRIPTIONAL REGULATOR XRE"/>
    <property type="match status" value="1"/>
</dbReference>
<organism evidence="3 4">
    <name type="scientific">Kineothrix sedimenti</name>
    <dbReference type="NCBI Taxonomy" id="3123317"/>
    <lineage>
        <taxon>Bacteria</taxon>
        <taxon>Bacillati</taxon>
        <taxon>Bacillota</taxon>
        <taxon>Clostridia</taxon>
        <taxon>Lachnospirales</taxon>
        <taxon>Lachnospiraceae</taxon>
        <taxon>Kineothrix</taxon>
    </lineage>
</organism>
<keyword evidence="1" id="KW-0238">DNA-binding</keyword>
<dbReference type="Proteomes" id="UP001451571">
    <property type="component" value="Chromosome"/>
</dbReference>
<evidence type="ECO:0000256" key="1">
    <source>
        <dbReference type="ARBA" id="ARBA00023125"/>
    </source>
</evidence>
<dbReference type="InterPro" id="IPR010982">
    <property type="entry name" value="Lambda_DNA-bd_dom_sf"/>
</dbReference>
<accession>A0ABZ3EUA2</accession>
<gene>
    <name evidence="3" type="ORF">V6984_17430</name>
</gene>
<dbReference type="PANTHER" id="PTHR46558">
    <property type="entry name" value="TRACRIPTIONAL REGULATORY PROTEIN-RELATED-RELATED"/>
    <property type="match status" value="1"/>
</dbReference>
<dbReference type="RefSeq" id="WP_342756875.1">
    <property type="nucleotide sequence ID" value="NZ_CP146256.1"/>
</dbReference>
<dbReference type="Pfam" id="PF01381">
    <property type="entry name" value="HTH_3"/>
    <property type="match status" value="1"/>
</dbReference>
<keyword evidence="4" id="KW-1185">Reference proteome</keyword>
<proteinExistence type="predicted"/>
<dbReference type="EMBL" id="CP146256">
    <property type="protein sequence ID" value="XAH73267.1"/>
    <property type="molecule type" value="Genomic_DNA"/>
</dbReference>
<evidence type="ECO:0000259" key="2">
    <source>
        <dbReference type="PROSITE" id="PS50943"/>
    </source>
</evidence>
<feature type="domain" description="HTH cro/C1-type" evidence="2">
    <location>
        <begin position="9"/>
        <end position="63"/>
    </location>
</feature>
<dbReference type="PROSITE" id="PS50943">
    <property type="entry name" value="HTH_CROC1"/>
    <property type="match status" value="1"/>
</dbReference>
<name>A0ABZ3EUA2_9FIRM</name>
<protein>
    <submittedName>
        <fullName evidence="3">Helix-turn-helix transcriptional regulator</fullName>
    </submittedName>
</protein>
<evidence type="ECO:0000313" key="4">
    <source>
        <dbReference type="Proteomes" id="UP001451571"/>
    </source>
</evidence>
<evidence type="ECO:0000313" key="3">
    <source>
        <dbReference type="EMBL" id="XAH73267.1"/>
    </source>
</evidence>
<reference evidence="3 4" key="1">
    <citation type="submission" date="2024-02" db="EMBL/GenBank/DDBJ databases">
        <title>Bacterial strain from lacustrine sediment.</title>
        <authorList>
            <person name="Petit C."/>
            <person name="Fadhlaoui K."/>
        </authorList>
    </citation>
    <scope>NUCLEOTIDE SEQUENCE [LARGE SCALE GENOMIC DNA]</scope>
    <source>
        <strain evidence="3 4">IPX-CK</strain>
    </source>
</reference>
<dbReference type="SUPFAM" id="SSF47413">
    <property type="entry name" value="lambda repressor-like DNA-binding domains"/>
    <property type="match status" value="1"/>
</dbReference>
<dbReference type="SMART" id="SM00530">
    <property type="entry name" value="HTH_XRE"/>
    <property type="match status" value="1"/>
</dbReference>
<dbReference type="InterPro" id="IPR001387">
    <property type="entry name" value="Cro/C1-type_HTH"/>
</dbReference>
<sequence>MALNIGEIIITKRKEKSWTQEQLANALGVSAPAVSKWETGATYPDITLLSPIARALNTTIDELLSYQNELSGEEVSELAKRAGSVYETEGFEAGWSFCQKMLKEYPNSIPLKFHLGNLFQSFMFLKPGIGQEEIRSYYRCAADIYEEVLSSICTKYSGIKLRLFQ</sequence>
<dbReference type="Gene3D" id="1.10.260.40">
    <property type="entry name" value="lambda repressor-like DNA-binding domains"/>
    <property type="match status" value="1"/>
</dbReference>
<dbReference type="CDD" id="cd00093">
    <property type="entry name" value="HTH_XRE"/>
    <property type="match status" value="1"/>
</dbReference>